<proteinExistence type="predicted"/>
<keyword evidence="5" id="KW-0949">S-adenosyl-L-methionine</keyword>
<dbReference type="GO" id="GO:0160101">
    <property type="term" value="F:tRNA (guanine(10)-N2)-dimethyltransferase activity"/>
    <property type="evidence" value="ECO:0007669"/>
    <property type="project" value="UniProtKB-EC"/>
</dbReference>
<dbReference type="SUPFAM" id="SSF143437">
    <property type="entry name" value="THUMP domain-like"/>
    <property type="match status" value="1"/>
</dbReference>
<dbReference type="EC" id="2.1.1.213" evidence="9"/>
<comment type="subcellular location">
    <subcellularLocation>
        <location evidence="1">Cytoplasm</location>
    </subcellularLocation>
</comment>
<dbReference type="AlphaFoldDB" id="A0A0A7LCR4"/>
<dbReference type="EMBL" id="CP010070">
    <property type="protein sequence ID" value="AIZ56960.1"/>
    <property type="molecule type" value="Genomic_DNA"/>
</dbReference>
<dbReference type="KEGG" id="mear:Mpt1_c10930"/>
<gene>
    <name evidence="9" type="ORF">Mpt1_c10930</name>
</gene>
<dbReference type="InterPro" id="IPR000241">
    <property type="entry name" value="RlmKL-like_Mtase"/>
</dbReference>
<accession>A0A0A7LCR4</accession>
<dbReference type="Gene3D" id="3.40.50.150">
    <property type="entry name" value="Vaccinia Virus protein VP39"/>
    <property type="match status" value="1"/>
</dbReference>
<evidence type="ECO:0000256" key="5">
    <source>
        <dbReference type="ARBA" id="ARBA00022691"/>
    </source>
</evidence>
<dbReference type="PANTHER" id="PTHR14911">
    <property type="entry name" value="THUMP DOMAIN-CONTAINING"/>
    <property type="match status" value="1"/>
</dbReference>
<organism evidence="9 10">
    <name type="scientific">Candidatus Methanoplasma termitum</name>
    <dbReference type="NCBI Taxonomy" id="1577791"/>
    <lineage>
        <taxon>Archaea</taxon>
        <taxon>Methanobacteriati</taxon>
        <taxon>Thermoplasmatota</taxon>
        <taxon>Thermoplasmata</taxon>
        <taxon>Methanomassiliicoccales</taxon>
        <taxon>Methanomassiliicoccaceae</taxon>
        <taxon>Candidatus Methanoplasma</taxon>
    </lineage>
</organism>
<dbReference type="GO" id="GO:0003723">
    <property type="term" value="F:RNA binding"/>
    <property type="evidence" value="ECO:0007669"/>
    <property type="project" value="InterPro"/>
</dbReference>
<evidence type="ECO:0000256" key="6">
    <source>
        <dbReference type="ARBA" id="ARBA00022694"/>
    </source>
</evidence>
<dbReference type="GO" id="GO:0030488">
    <property type="term" value="P:tRNA methylation"/>
    <property type="evidence" value="ECO:0007669"/>
    <property type="project" value="TreeGrafter"/>
</dbReference>
<keyword evidence="4 9" id="KW-0808">Transferase</keyword>
<name>A0A0A7LCR4_9ARCH</name>
<evidence type="ECO:0000256" key="1">
    <source>
        <dbReference type="ARBA" id="ARBA00004496"/>
    </source>
</evidence>
<evidence type="ECO:0000256" key="3">
    <source>
        <dbReference type="ARBA" id="ARBA00022603"/>
    </source>
</evidence>
<dbReference type="SUPFAM" id="SSF53335">
    <property type="entry name" value="S-adenosyl-L-methionine-dependent methyltransferases"/>
    <property type="match status" value="1"/>
</dbReference>
<keyword evidence="2" id="KW-0963">Cytoplasm</keyword>
<dbReference type="GO" id="GO:0005737">
    <property type="term" value="C:cytoplasm"/>
    <property type="evidence" value="ECO:0007669"/>
    <property type="project" value="UniProtKB-SubCell"/>
</dbReference>
<dbReference type="InterPro" id="IPR004114">
    <property type="entry name" value="THUMP_dom"/>
</dbReference>
<keyword evidence="10" id="KW-1185">Reference proteome</keyword>
<sequence>MGSVDPVFFFELSGESKDMPKAEAERCIMAECYRYNIIGNGPGYLLASFPESCLNSIADRLALTHSIGRYLGTYDPENTAQLSNAQLPEGTFAIKAKRFEGMMKDTDSQKTIRDIGNILSKKNDVDLRNPDVVVKMQMCDKIHLYVEERVIDPNIMEKRKVGERPFFSPISLHPKYARALINLTGAKKGDTILDPFCGTGGIVIEAAEMGMKAIASDFDEEMVLGCRENMDFYGLALHDHEVIDIKDIPNRFSEINAVVTDPPYGRSTKTGGEDVTYIHECAMRSIPKVLISGGKAGIILPYEMRRSTMELDSVFKQHVHGTLSRFYHVLKKPNH</sequence>
<evidence type="ECO:0000313" key="10">
    <source>
        <dbReference type="Proteomes" id="UP000030787"/>
    </source>
</evidence>
<dbReference type="Pfam" id="PF01170">
    <property type="entry name" value="UPF0020"/>
    <property type="match status" value="1"/>
</dbReference>
<dbReference type="HOGENOM" id="CLU_057819_1_0_2"/>
<evidence type="ECO:0000256" key="4">
    <source>
        <dbReference type="ARBA" id="ARBA00022679"/>
    </source>
</evidence>
<dbReference type="CDD" id="cd02440">
    <property type="entry name" value="AdoMet_MTases"/>
    <property type="match status" value="1"/>
</dbReference>
<dbReference type="Proteomes" id="UP000030787">
    <property type="component" value="Chromosome"/>
</dbReference>
<dbReference type="PRINTS" id="PR00507">
    <property type="entry name" value="N12N6MTFRASE"/>
</dbReference>
<evidence type="ECO:0000259" key="8">
    <source>
        <dbReference type="Pfam" id="PF02926"/>
    </source>
</evidence>
<evidence type="ECO:0000259" key="7">
    <source>
        <dbReference type="Pfam" id="PF01170"/>
    </source>
</evidence>
<dbReference type="Pfam" id="PF02926">
    <property type="entry name" value="THUMP"/>
    <property type="match status" value="1"/>
</dbReference>
<dbReference type="PANTHER" id="PTHR14911:SF21">
    <property type="entry name" value="N2-METHYLGUANOSINE TRNA METHYLTRANSFERASE"/>
    <property type="match status" value="1"/>
</dbReference>
<dbReference type="InterPro" id="IPR029063">
    <property type="entry name" value="SAM-dependent_MTases_sf"/>
</dbReference>
<dbReference type="InterPro" id="IPR053943">
    <property type="entry name" value="RlmKL-like_Mtase_CS"/>
</dbReference>
<keyword evidence="6" id="KW-0819">tRNA processing</keyword>
<protein>
    <submittedName>
        <fullName evidence="9">tRNA (Guanine(10)-N2)-dimethyltransferase</fullName>
        <ecNumber evidence="9">2.1.1.213</ecNumber>
    </submittedName>
</protein>
<evidence type="ECO:0000256" key="2">
    <source>
        <dbReference type="ARBA" id="ARBA00022490"/>
    </source>
</evidence>
<feature type="domain" description="THUMP" evidence="8">
    <location>
        <begin position="88"/>
        <end position="142"/>
    </location>
</feature>
<evidence type="ECO:0000313" key="9">
    <source>
        <dbReference type="EMBL" id="AIZ56960.1"/>
    </source>
</evidence>
<dbReference type="STRING" id="1577791.Mpt1_c10930"/>
<feature type="domain" description="Ribosomal RNA large subunit methyltransferase K/L-like methyltransferase" evidence="7">
    <location>
        <begin position="163"/>
        <end position="302"/>
    </location>
</feature>
<dbReference type="PROSITE" id="PS01261">
    <property type="entry name" value="UPF0020"/>
    <property type="match status" value="1"/>
</dbReference>
<keyword evidence="3 9" id="KW-0489">Methyltransferase</keyword>
<reference evidence="9 10" key="1">
    <citation type="journal article" date="2014" name="Appl. Environ. Microbiol.">
        <title>Comparative Genome Analysis of 'Candidatus Methanoplasma termitum' Indicates a New Mode of Energy Metabolism in the Seventh Order of Methanogens.</title>
        <authorList>
            <person name="Lang K."/>
            <person name="Schuldes J."/>
            <person name="Klingl A."/>
            <person name="Poehlein A."/>
            <person name="Daniel R."/>
            <person name="Brune A."/>
        </authorList>
    </citation>
    <scope>NUCLEOTIDE SEQUENCE [LARGE SCALE GENOMIC DNA]</scope>
    <source>
        <strain evidence="10">Mpt1</strain>
    </source>
</reference>